<feature type="non-terminal residue" evidence="1">
    <location>
        <position position="1"/>
    </location>
</feature>
<reference evidence="1" key="2">
    <citation type="journal article" date="2022" name="New Phytol.">
        <title>Evolutionary transition to the ectomycorrhizal habit in the genomes of a hyperdiverse lineage of mushroom-forming fungi.</title>
        <authorList>
            <person name="Looney B."/>
            <person name="Miyauchi S."/>
            <person name="Morin E."/>
            <person name="Drula E."/>
            <person name="Courty P.E."/>
            <person name="Kohler A."/>
            <person name="Kuo A."/>
            <person name="LaButti K."/>
            <person name="Pangilinan J."/>
            <person name="Lipzen A."/>
            <person name="Riley R."/>
            <person name="Andreopoulos W."/>
            <person name="He G."/>
            <person name="Johnson J."/>
            <person name="Nolan M."/>
            <person name="Tritt A."/>
            <person name="Barry K.W."/>
            <person name="Grigoriev I.V."/>
            <person name="Nagy L.G."/>
            <person name="Hibbett D."/>
            <person name="Henrissat B."/>
            <person name="Matheny P.B."/>
            <person name="Labbe J."/>
            <person name="Martin F.M."/>
        </authorList>
    </citation>
    <scope>NUCLEOTIDE SEQUENCE</scope>
    <source>
        <strain evidence="1">FP105234-sp</strain>
    </source>
</reference>
<proteinExistence type="predicted"/>
<accession>A0ACB8R087</accession>
<name>A0ACB8R087_9AGAM</name>
<keyword evidence="2" id="KW-1185">Reference proteome</keyword>
<gene>
    <name evidence="1" type="ORF">FA95DRAFT_1568193</name>
</gene>
<organism evidence="1 2">
    <name type="scientific">Auriscalpium vulgare</name>
    <dbReference type="NCBI Taxonomy" id="40419"/>
    <lineage>
        <taxon>Eukaryota</taxon>
        <taxon>Fungi</taxon>
        <taxon>Dikarya</taxon>
        <taxon>Basidiomycota</taxon>
        <taxon>Agaricomycotina</taxon>
        <taxon>Agaricomycetes</taxon>
        <taxon>Russulales</taxon>
        <taxon>Auriscalpiaceae</taxon>
        <taxon>Auriscalpium</taxon>
    </lineage>
</organism>
<reference evidence="1" key="1">
    <citation type="submission" date="2021-02" db="EMBL/GenBank/DDBJ databases">
        <authorList>
            <consortium name="DOE Joint Genome Institute"/>
            <person name="Ahrendt S."/>
            <person name="Looney B.P."/>
            <person name="Miyauchi S."/>
            <person name="Morin E."/>
            <person name="Drula E."/>
            <person name="Courty P.E."/>
            <person name="Chicoki N."/>
            <person name="Fauchery L."/>
            <person name="Kohler A."/>
            <person name="Kuo A."/>
            <person name="Labutti K."/>
            <person name="Pangilinan J."/>
            <person name="Lipzen A."/>
            <person name="Riley R."/>
            <person name="Andreopoulos W."/>
            <person name="He G."/>
            <person name="Johnson J."/>
            <person name="Barry K.W."/>
            <person name="Grigoriev I.V."/>
            <person name="Nagy L."/>
            <person name="Hibbett D."/>
            <person name="Henrissat B."/>
            <person name="Matheny P.B."/>
            <person name="Labbe J."/>
            <person name="Martin F."/>
        </authorList>
    </citation>
    <scope>NUCLEOTIDE SEQUENCE</scope>
    <source>
        <strain evidence="1">FP105234-sp</strain>
    </source>
</reference>
<dbReference type="Proteomes" id="UP000814033">
    <property type="component" value="Unassembled WGS sequence"/>
</dbReference>
<protein>
    <submittedName>
        <fullName evidence="1">Uncharacterized protein</fullName>
    </submittedName>
</protein>
<sequence length="74" mass="8322">WTGMSRYVVCTIQSERKKSKFEARFTDSVRMCVPGCTRTIAAAGSNAPDDGCLWVSADPRHALNIRKYSWPPRS</sequence>
<evidence type="ECO:0000313" key="1">
    <source>
        <dbReference type="EMBL" id="KAI0037267.1"/>
    </source>
</evidence>
<dbReference type="EMBL" id="MU277160">
    <property type="protein sequence ID" value="KAI0037267.1"/>
    <property type="molecule type" value="Genomic_DNA"/>
</dbReference>
<evidence type="ECO:0000313" key="2">
    <source>
        <dbReference type="Proteomes" id="UP000814033"/>
    </source>
</evidence>
<comment type="caution">
    <text evidence="1">The sequence shown here is derived from an EMBL/GenBank/DDBJ whole genome shotgun (WGS) entry which is preliminary data.</text>
</comment>